<evidence type="ECO:0000256" key="7">
    <source>
        <dbReference type="ARBA" id="ARBA00047943"/>
    </source>
</evidence>
<evidence type="ECO:0000313" key="11">
    <source>
        <dbReference type="Proteomes" id="UP001152130"/>
    </source>
</evidence>
<evidence type="ECO:0000256" key="2">
    <source>
        <dbReference type="ARBA" id="ARBA00022691"/>
    </source>
</evidence>
<sequence>MDAKETYKQVSDHYGSVSKSATSKYEQTVAKAFGYTDEELRDIPEGANLGLSCGNPTALAKLREGETAIDLGSGAGFDILTAAKKIGSSGRAIGVDMNKNMIDKAKANQACMNLPSVEFLESPITSIPLPDATADCIISNCVINLVPASDKQLVFNEMFRLLKPGGRVAVSDILARKELPDEIRRDVALYVGCIAGASLVGEYEEFLKDAGFENVLIVDTKSDLNVYFTANEAPPSCCKSAGGYLAGDSSSCAPSKSTSPLETGDGVAIDRSSITDFNEWAGSFQIYAVKPDAA</sequence>
<proteinExistence type="inferred from homology"/>
<evidence type="ECO:0000256" key="6">
    <source>
        <dbReference type="ARBA" id="ARBA00047941"/>
    </source>
</evidence>
<evidence type="ECO:0000256" key="1">
    <source>
        <dbReference type="ARBA" id="ARBA00022679"/>
    </source>
</evidence>
<dbReference type="OrthoDB" id="66144at2759"/>
<comment type="catalytic activity">
    <reaction evidence="6">
        <text>arsenic triglutathione + [thioredoxin]-dithiol + S-adenosyl-L-methionine + 2 H2O = methylarsonous acid + [thioredoxin]-disulfide + 3 glutathione + S-adenosyl-L-homocysteine + H(+)</text>
        <dbReference type="Rhea" id="RHEA:69460"/>
        <dbReference type="Rhea" id="RHEA-COMP:10698"/>
        <dbReference type="Rhea" id="RHEA-COMP:10700"/>
        <dbReference type="ChEBI" id="CHEBI:15377"/>
        <dbReference type="ChEBI" id="CHEBI:15378"/>
        <dbReference type="ChEBI" id="CHEBI:17826"/>
        <dbReference type="ChEBI" id="CHEBI:29950"/>
        <dbReference type="ChEBI" id="CHEBI:50058"/>
        <dbReference type="ChEBI" id="CHEBI:57856"/>
        <dbReference type="ChEBI" id="CHEBI:57925"/>
        <dbReference type="ChEBI" id="CHEBI:59789"/>
        <dbReference type="ChEBI" id="CHEBI:183640"/>
        <dbReference type="EC" id="2.1.1.137"/>
    </reaction>
</comment>
<comment type="catalytic activity">
    <reaction evidence="7">
        <text>arsenic triglutathione + 2 [thioredoxin]-dithiol + 2 S-adenosyl-L-methionine + H2O = dimethylarsinous acid + 2 [thioredoxin]-disulfide + 3 glutathione + 2 S-adenosyl-L-homocysteine + 2 H(+)</text>
        <dbReference type="Rhea" id="RHEA:69464"/>
        <dbReference type="Rhea" id="RHEA-COMP:10698"/>
        <dbReference type="Rhea" id="RHEA-COMP:10700"/>
        <dbReference type="ChEBI" id="CHEBI:15377"/>
        <dbReference type="ChEBI" id="CHEBI:15378"/>
        <dbReference type="ChEBI" id="CHEBI:23808"/>
        <dbReference type="ChEBI" id="CHEBI:29950"/>
        <dbReference type="ChEBI" id="CHEBI:50058"/>
        <dbReference type="ChEBI" id="CHEBI:57856"/>
        <dbReference type="ChEBI" id="CHEBI:57925"/>
        <dbReference type="ChEBI" id="CHEBI:59789"/>
        <dbReference type="ChEBI" id="CHEBI:183640"/>
        <dbReference type="EC" id="2.1.1.137"/>
    </reaction>
</comment>
<keyword evidence="11" id="KW-1185">Reference proteome</keyword>
<comment type="catalytic activity">
    <reaction evidence="8">
        <text>arsenic triglutathione + 3 [thioredoxin]-dithiol + 3 S-adenosyl-L-methionine = trimethylarsine + 3 [thioredoxin]-disulfide + 3 glutathione + 3 S-adenosyl-L-homocysteine + 3 H(+)</text>
        <dbReference type="Rhea" id="RHEA:69432"/>
        <dbReference type="Rhea" id="RHEA-COMP:10698"/>
        <dbReference type="Rhea" id="RHEA-COMP:10700"/>
        <dbReference type="ChEBI" id="CHEBI:15378"/>
        <dbReference type="ChEBI" id="CHEBI:27130"/>
        <dbReference type="ChEBI" id="CHEBI:29950"/>
        <dbReference type="ChEBI" id="CHEBI:50058"/>
        <dbReference type="ChEBI" id="CHEBI:57856"/>
        <dbReference type="ChEBI" id="CHEBI:57925"/>
        <dbReference type="ChEBI" id="CHEBI:59789"/>
        <dbReference type="ChEBI" id="CHEBI:183640"/>
        <dbReference type="EC" id="2.1.1.137"/>
    </reaction>
</comment>
<comment type="similarity">
    <text evidence="3">Belongs to the methyltransferase superfamily. Arsenite methyltransferase family.</text>
</comment>
<keyword evidence="2" id="KW-0949">S-adenosyl-L-methionine</keyword>
<dbReference type="EMBL" id="JAPDHF010000010">
    <property type="protein sequence ID" value="KAJ4011892.1"/>
    <property type="molecule type" value="Genomic_DNA"/>
</dbReference>
<dbReference type="Proteomes" id="UP001152130">
    <property type="component" value="Unassembled WGS sequence"/>
</dbReference>
<protein>
    <recommendedName>
        <fullName evidence="5">Arsenite methyltransferase</fullName>
        <ecNumber evidence="4">2.1.1.137</ecNumber>
    </recommendedName>
</protein>
<dbReference type="PANTHER" id="PTHR43675">
    <property type="entry name" value="ARSENITE METHYLTRANSFERASE"/>
    <property type="match status" value="1"/>
</dbReference>
<evidence type="ECO:0000256" key="4">
    <source>
        <dbReference type="ARBA" id="ARBA00034521"/>
    </source>
</evidence>
<accession>A0A9W8PMT0</accession>
<dbReference type="NCBIfam" id="NF008823">
    <property type="entry name" value="PRK11873.1"/>
    <property type="match status" value="1"/>
</dbReference>
<evidence type="ECO:0000256" key="5">
    <source>
        <dbReference type="ARBA" id="ARBA00034545"/>
    </source>
</evidence>
<reference evidence="10" key="1">
    <citation type="submission" date="2022-10" db="EMBL/GenBank/DDBJ databases">
        <title>Fusarium specimens isolated from Avocado Roots.</title>
        <authorList>
            <person name="Stajich J."/>
            <person name="Roper C."/>
            <person name="Heimlech-Rivalta G."/>
        </authorList>
    </citation>
    <scope>NUCLEOTIDE SEQUENCE</scope>
    <source>
        <strain evidence="10">CF00143</strain>
    </source>
</reference>
<dbReference type="SUPFAM" id="SSF53335">
    <property type="entry name" value="S-adenosyl-L-methionine-dependent methyltransferases"/>
    <property type="match status" value="1"/>
</dbReference>
<dbReference type="PANTHER" id="PTHR43675:SF8">
    <property type="entry name" value="ARSENITE METHYLTRANSFERASE"/>
    <property type="match status" value="1"/>
</dbReference>
<dbReference type="CDD" id="cd02440">
    <property type="entry name" value="AdoMet_MTases"/>
    <property type="match status" value="1"/>
</dbReference>
<dbReference type="InterPro" id="IPR025714">
    <property type="entry name" value="Methyltranfer_dom"/>
</dbReference>
<dbReference type="Gene3D" id="3.40.50.150">
    <property type="entry name" value="Vaccinia Virus protein VP39"/>
    <property type="match status" value="1"/>
</dbReference>
<dbReference type="AlphaFoldDB" id="A0A9W8PMT0"/>
<dbReference type="GO" id="GO:0030791">
    <property type="term" value="F:arsenite methyltransferase activity"/>
    <property type="evidence" value="ECO:0007669"/>
    <property type="project" value="UniProtKB-EC"/>
</dbReference>
<gene>
    <name evidence="10" type="ORF">NW766_007192</name>
</gene>
<name>A0A9W8PMT0_9HYPO</name>
<keyword evidence="1" id="KW-0808">Transferase</keyword>
<evidence type="ECO:0000256" key="8">
    <source>
        <dbReference type="ARBA" id="ARBA00048428"/>
    </source>
</evidence>
<dbReference type="EC" id="2.1.1.137" evidence="4"/>
<evidence type="ECO:0000259" key="9">
    <source>
        <dbReference type="Pfam" id="PF13847"/>
    </source>
</evidence>
<dbReference type="InterPro" id="IPR029063">
    <property type="entry name" value="SAM-dependent_MTases_sf"/>
</dbReference>
<organism evidence="10 11">
    <name type="scientific">Fusarium irregulare</name>
    <dbReference type="NCBI Taxonomy" id="2494466"/>
    <lineage>
        <taxon>Eukaryota</taxon>
        <taxon>Fungi</taxon>
        <taxon>Dikarya</taxon>
        <taxon>Ascomycota</taxon>
        <taxon>Pezizomycotina</taxon>
        <taxon>Sordariomycetes</taxon>
        <taxon>Hypocreomycetidae</taxon>
        <taxon>Hypocreales</taxon>
        <taxon>Nectriaceae</taxon>
        <taxon>Fusarium</taxon>
        <taxon>Fusarium incarnatum-equiseti species complex</taxon>
    </lineage>
</organism>
<feature type="domain" description="Methyltransferase" evidence="9">
    <location>
        <begin position="64"/>
        <end position="211"/>
    </location>
</feature>
<dbReference type="InterPro" id="IPR026669">
    <property type="entry name" value="Arsenite_MeTrfase-like"/>
</dbReference>
<dbReference type="Pfam" id="PF13847">
    <property type="entry name" value="Methyltransf_31"/>
    <property type="match status" value="1"/>
</dbReference>
<comment type="caution">
    <text evidence="10">The sequence shown here is derived from an EMBL/GenBank/DDBJ whole genome shotgun (WGS) entry which is preliminary data.</text>
</comment>
<evidence type="ECO:0000256" key="3">
    <source>
        <dbReference type="ARBA" id="ARBA00034487"/>
    </source>
</evidence>
<evidence type="ECO:0000313" key="10">
    <source>
        <dbReference type="EMBL" id="KAJ4011892.1"/>
    </source>
</evidence>